<dbReference type="AlphaFoldDB" id="A0A090T4Z3"/>
<reference evidence="1 2" key="2">
    <citation type="submission" date="2014-09" db="EMBL/GenBank/DDBJ databases">
        <authorList>
            <consortium name="NBRP consortium"/>
            <person name="Sawabe T."/>
            <person name="Meirelles P."/>
            <person name="Nakanishi M."/>
            <person name="Sayaka M."/>
            <person name="Hattori M."/>
            <person name="Ohkuma M."/>
        </authorList>
    </citation>
    <scope>NUCLEOTIDE SEQUENCE [LARGE SCALE GENOMIC DNA]</scope>
    <source>
        <strain evidence="1 2">JCM 19240</strain>
    </source>
</reference>
<dbReference type="Proteomes" id="UP000029224">
    <property type="component" value="Unassembled WGS sequence"/>
</dbReference>
<name>A0A090T4Z3_9VIBR</name>
<keyword evidence="2" id="KW-1185">Reference proteome</keyword>
<dbReference type="EMBL" id="BBMT01000004">
    <property type="protein sequence ID" value="GAL34308.1"/>
    <property type="molecule type" value="Genomic_DNA"/>
</dbReference>
<proteinExistence type="predicted"/>
<reference evidence="1 2" key="1">
    <citation type="submission" date="2014-09" db="EMBL/GenBank/DDBJ databases">
        <title>Vibrio maritimus JCM 19240. (C210) whole genome shotgun sequence.</title>
        <authorList>
            <person name="Sawabe T."/>
            <person name="Meirelles P."/>
            <person name="Nakanishi M."/>
            <person name="Sayaka M."/>
            <person name="Hattori M."/>
            <person name="Ohkuma M."/>
        </authorList>
    </citation>
    <scope>NUCLEOTIDE SEQUENCE [LARGE SCALE GENOMIC DNA]</scope>
    <source>
        <strain evidence="1 2">JCM 19240</strain>
    </source>
</reference>
<sequence length="44" mass="4433">MGAEAVKIAILGSRCSAVSKDGPLIVYSLPAVMSAQTVTPQSGQ</sequence>
<comment type="caution">
    <text evidence="1">The sequence shown here is derived from an EMBL/GenBank/DDBJ whole genome shotgun (WGS) entry which is preliminary data.</text>
</comment>
<gene>
    <name evidence="1" type="ORF">JCM19240_1216</name>
</gene>
<accession>A0A090T4Z3</accession>
<evidence type="ECO:0000313" key="1">
    <source>
        <dbReference type="EMBL" id="GAL34308.1"/>
    </source>
</evidence>
<organism evidence="1 2">
    <name type="scientific">Vibrio maritimus</name>
    <dbReference type="NCBI Taxonomy" id="990268"/>
    <lineage>
        <taxon>Bacteria</taxon>
        <taxon>Pseudomonadati</taxon>
        <taxon>Pseudomonadota</taxon>
        <taxon>Gammaproteobacteria</taxon>
        <taxon>Vibrionales</taxon>
        <taxon>Vibrionaceae</taxon>
        <taxon>Vibrio</taxon>
    </lineage>
</organism>
<protein>
    <submittedName>
        <fullName evidence="1">Uncharacterized protein</fullName>
    </submittedName>
</protein>
<evidence type="ECO:0000313" key="2">
    <source>
        <dbReference type="Proteomes" id="UP000029224"/>
    </source>
</evidence>